<reference evidence="2" key="1">
    <citation type="journal article" date="2014" name="Proc. Natl. Acad. Sci. U.S.A.">
        <title>Extensive sampling of basidiomycete genomes demonstrates inadequacy of the white-rot/brown-rot paradigm for wood decay fungi.</title>
        <authorList>
            <person name="Riley R."/>
            <person name="Salamov A.A."/>
            <person name="Brown D.W."/>
            <person name="Nagy L.G."/>
            <person name="Floudas D."/>
            <person name="Held B.W."/>
            <person name="Levasseur A."/>
            <person name="Lombard V."/>
            <person name="Morin E."/>
            <person name="Otillar R."/>
            <person name="Lindquist E.A."/>
            <person name="Sun H."/>
            <person name="LaButti K.M."/>
            <person name="Schmutz J."/>
            <person name="Jabbour D."/>
            <person name="Luo H."/>
            <person name="Baker S.E."/>
            <person name="Pisabarro A.G."/>
            <person name="Walton J.D."/>
            <person name="Blanchette R.A."/>
            <person name="Henrissat B."/>
            <person name="Martin F."/>
            <person name="Cullen D."/>
            <person name="Hibbett D.S."/>
            <person name="Grigoriev I.V."/>
        </authorList>
    </citation>
    <scope>NUCLEOTIDE SEQUENCE [LARGE SCALE GENOMIC DNA]</scope>
    <source>
        <strain evidence="2">CBS 339.88</strain>
    </source>
</reference>
<dbReference type="EMBL" id="KL142388">
    <property type="protein sequence ID" value="KDR72589.1"/>
    <property type="molecule type" value="Genomic_DNA"/>
</dbReference>
<name>A0A067SY25_GALM3</name>
<dbReference type="OrthoDB" id="2788229at2759"/>
<dbReference type="SUPFAM" id="SSF52047">
    <property type="entry name" value="RNI-like"/>
    <property type="match status" value="1"/>
</dbReference>
<proteinExistence type="predicted"/>
<accession>A0A067SY25</accession>
<keyword evidence="2" id="KW-1185">Reference proteome</keyword>
<sequence>MHSVEHITAFANGLASRLAPEICDLILDNIHDSKEDLSNCSVVCKSWLPASRYHLFGEVHFRPDLAQLISSSTHAATTIAPYIRKVTIQGNLIVQEKKDSVLKSILRLPKLTSLRVEKFAWVGFQVPVALAADARQSVRLLKLELRSVHFPSFEILAEFLDLFSALQELSLDNVSWDRLGCILAEGSVRNPVLKPSSLTKLHVTSCHNVAVLNWLQYGLISDVVTDGDTKYHRLFPRLVVLSLPDILPGEAKTLGVLLSTLGETLEHLDAGILVSDSKNLDIEGFSNALSVSSNSNLKSINIHQITLFQFPTAQQLSPAIDSQYAWLLSFMSTIRSTHFQSAGFHVWLSEESQLDSFPWFDLSDILLDIGVTRIQFRISGIGRDTELVEAWFTRRLGKIDTAKTSIHFDFSG</sequence>
<protein>
    <recommendedName>
        <fullName evidence="3">F-box domain-containing protein</fullName>
    </recommendedName>
</protein>
<evidence type="ECO:0000313" key="1">
    <source>
        <dbReference type="EMBL" id="KDR72589.1"/>
    </source>
</evidence>
<dbReference type="HOGENOM" id="CLU_036316_4_1_1"/>
<dbReference type="Proteomes" id="UP000027222">
    <property type="component" value="Unassembled WGS sequence"/>
</dbReference>
<evidence type="ECO:0008006" key="3">
    <source>
        <dbReference type="Google" id="ProtNLM"/>
    </source>
</evidence>
<gene>
    <name evidence="1" type="ORF">GALMADRAFT_126194</name>
</gene>
<organism evidence="1 2">
    <name type="scientific">Galerina marginata (strain CBS 339.88)</name>
    <dbReference type="NCBI Taxonomy" id="685588"/>
    <lineage>
        <taxon>Eukaryota</taxon>
        <taxon>Fungi</taxon>
        <taxon>Dikarya</taxon>
        <taxon>Basidiomycota</taxon>
        <taxon>Agaricomycotina</taxon>
        <taxon>Agaricomycetes</taxon>
        <taxon>Agaricomycetidae</taxon>
        <taxon>Agaricales</taxon>
        <taxon>Agaricineae</taxon>
        <taxon>Strophariaceae</taxon>
        <taxon>Galerina</taxon>
    </lineage>
</organism>
<evidence type="ECO:0000313" key="2">
    <source>
        <dbReference type="Proteomes" id="UP000027222"/>
    </source>
</evidence>
<dbReference type="AlphaFoldDB" id="A0A067SY25"/>